<proteinExistence type="predicted"/>
<keyword evidence="2" id="KW-1185">Reference proteome</keyword>
<organism evidence="1 2">
    <name type="scientific">Gossypium stocksii</name>
    <dbReference type="NCBI Taxonomy" id="47602"/>
    <lineage>
        <taxon>Eukaryota</taxon>
        <taxon>Viridiplantae</taxon>
        <taxon>Streptophyta</taxon>
        <taxon>Embryophyta</taxon>
        <taxon>Tracheophyta</taxon>
        <taxon>Spermatophyta</taxon>
        <taxon>Magnoliopsida</taxon>
        <taxon>eudicotyledons</taxon>
        <taxon>Gunneridae</taxon>
        <taxon>Pentapetalae</taxon>
        <taxon>rosids</taxon>
        <taxon>malvids</taxon>
        <taxon>Malvales</taxon>
        <taxon>Malvaceae</taxon>
        <taxon>Malvoideae</taxon>
        <taxon>Gossypium</taxon>
    </lineage>
</organism>
<sequence length="125" mass="14574">MKIDLGNFDLDLGFFMQHQCHKEIERKKMEVREKVQLQLGRVEEETKLLAKIREATIRGVAKGKLAKTFQLKDIKLVPQLSNRLSKISNRVPQLNKVPQLSYLLSQLRYLLPQLIKKLPKDKSSH</sequence>
<reference evidence="1 2" key="1">
    <citation type="journal article" date="2021" name="Plant Biotechnol. J.">
        <title>Multi-omics assisted identification of the key and species-specific regulatory components of drought-tolerant mechanisms in Gossypium stocksii.</title>
        <authorList>
            <person name="Yu D."/>
            <person name="Ke L."/>
            <person name="Zhang D."/>
            <person name="Wu Y."/>
            <person name="Sun Y."/>
            <person name="Mei J."/>
            <person name="Sun J."/>
            <person name="Sun Y."/>
        </authorList>
    </citation>
    <scope>NUCLEOTIDE SEQUENCE [LARGE SCALE GENOMIC DNA]</scope>
    <source>
        <strain evidence="2">cv. E1</strain>
        <tissue evidence="1">Leaf</tissue>
    </source>
</reference>
<dbReference type="Pfam" id="PF04949">
    <property type="entry name" value="Transcrip_act"/>
    <property type="match status" value="1"/>
</dbReference>
<dbReference type="PANTHER" id="PTHR21470">
    <property type="entry name" value="RAB6-INTERACTING PROTEIN GORAB"/>
    <property type="match status" value="1"/>
</dbReference>
<evidence type="ECO:0000313" key="2">
    <source>
        <dbReference type="Proteomes" id="UP000828251"/>
    </source>
</evidence>
<dbReference type="InterPro" id="IPR007033">
    <property type="entry name" value="GORAB"/>
</dbReference>
<dbReference type="AlphaFoldDB" id="A0A9D3W0H6"/>
<comment type="caution">
    <text evidence="1">The sequence shown here is derived from an EMBL/GenBank/DDBJ whole genome shotgun (WGS) entry which is preliminary data.</text>
</comment>
<name>A0A9D3W0H6_9ROSI</name>
<dbReference type="Proteomes" id="UP000828251">
    <property type="component" value="Unassembled WGS sequence"/>
</dbReference>
<dbReference type="EMBL" id="JAIQCV010000004">
    <property type="protein sequence ID" value="KAH1106402.1"/>
    <property type="molecule type" value="Genomic_DNA"/>
</dbReference>
<dbReference type="OrthoDB" id="1921288at2759"/>
<accession>A0A9D3W0H6</accession>
<evidence type="ECO:0000313" key="1">
    <source>
        <dbReference type="EMBL" id="KAH1106402.1"/>
    </source>
</evidence>
<protein>
    <submittedName>
        <fullName evidence="1">Uncharacterized protein</fullName>
    </submittedName>
</protein>
<dbReference type="PANTHER" id="PTHR21470:SF10">
    <property type="entry name" value="RAB6-INTERACTING GOLGIN"/>
    <property type="match status" value="1"/>
</dbReference>
<gene>
    <name evidence="1" type="ORF">J1N35_010170</name>
</gene>